<dbReference type="EMBL" id="RKHL01000001">
    <property type="protein sequence ID" value="ROR83283.1"/>
    <property type="molecule type" value="Genomic_DNA"/>
</dbReference>
<keyword evidence="2" id="KW-1185">Reference proteome</keyword>
<accession>A0A3N2C6Y8</accession>
<evidence type="ECO:0000313" key="2">
    <source>
        <dbReference type="Proteomes" id="UP000266915"/>
    </source>
</evidence>
<gene>
    <name evidence="1" type="ORF">EDD42_3394</name>
</gene>
<dbReference type="RefSeq" id="WP_085511137.1">
    <property type="nucleotide sequence ID" value="NZ_FXAP01000002.1"/>
</dbReference>
<protein>
    <submittedName>
        <fullName evidence="1">Uncharacterized protein</fullName>
    </submittedName>
</protein>
<proteinExistence type="predicted"/>
<name>A0A3N2C6Y8_9MICO</name>
<dbReference type="Proteomes" id="UP000266915">
    <property type="component" value="Unassembled WGS sequence"/>
</dbReference>
<comment type="caution">
    <text evidence="1">The sequence shown here is derived from an EMBL/GenBank/DDBJ whole genome shotgun (WGS) entry which is preliminary data.</text>
</comment>
<sequence>MKFQSAGDIAALRAAQVRVQIPSWAYGGNPAGLAGMAGWALERDESGWLVQNAESVKGRPPRLIRILDAGSESSPDDESTYASLRELSDFDGILTTNLWERAVAFRAELVEKYPHDAAAMLTGAMALIGATPTAGELPAVAAAVMPELHRNALPNARMFLVRGSTELAGRLQMPGVFLRVSDDAPKPSSGDLHFQSAHHLMPDNMVGLGPFLAPVFSSLSPHVWGINIPRIGGSIAIVFGESLPGRRSFAVDLLDTASPMGNETRADPVGAIERSAFREALRWWASRLDLLLSHATEPAVNSRDGQWEPGRAQQRIITLTQVFRSCQALATSSDDHTRRVLMFNVLDQLPGLNPQWNWSALTKPKAAVERLDKIRLRMPASVQTVLLPRAERAIEGLRAVAEGFFAAELLDGDGIRLPDKAGGNVTVPRVDAASEWLRVLRNSTHGFDQGLTPRQGLLLEAHNGRVPATVADLAWLHLVYLMAYPELLGGTAAVLARRRADTSA</sequence>
<dbReference type="AlphaFoldDB" id="A0A3N2C6Y8"/>
<evidence type="ECO:0000313" key="1">
    <source>
        <dbReference type="EMBL" id="ROR83283.1"/>
    </source>
</evidence>
<reference evidence="1 2" key="1">
    <citation type="submission" date="2018-11" db="EMBL/GenBank/DDBJ databases">
        <title>Sequencing the genomes of 1000 actinobacteria strains.</title>
        <authorList>
            <person name="Klenk H.-P."/>
        </authorList>
    </citation>
    <scope>NUCLEOTIDE SEQUENCE [LARGE SCALE GENOMIC DNA]</scope>
    <source>
        <strain evidence="1 2">DSM 14012</strain>
    </source>
</reference>
<organism evidence="1 2">
    <name type="scientific">Plantibacter flavus</name>
    <dbReference type="NCBI Taxonomy" id="150123"/>
    <lineage>
        <taxon>Bacteria</taxon>
        <taxon>Bacillati</taxon>
        <taxon>Actinomycetota</taxon>
        <taxon>Actinomycetes</taxon>
        <taxon>Micrococcales</taxon>
        <taxon>Microbacteriaceae</taxon>
        <taxon>Plantibacter</taxon>
    </lineage>
</organism>